<dbReference type="KEGG" id="rah:Rahaq_0794"/>
<dbReference type="SUPFAM" id="SSF55729">
    <property type="entry name" value="Acyl-CoA N-acyltransferases (Nat)"/>
    <property type="match status" value="1"/>
</dbReference>
<dbReference type="EMBL" id="CP002505">
    <property type="protein sequence ID" value="ADW72421.1"/>
    <property type="molecule type" value="Genomic_DNA"/>
</dbReference>
<keyword evidence="1 5" id="KW-0808">Transferase</keyword>
<dbReference type="AlphaFoldDB" id="A0A0H3F5D7"/>
<dbReference type="EC" id="2.3.1.128" evidence="5"/>
<dbReference type="Proteomes" id="UP000007257">
    <property type="component" value="Chromosome"/>
</dbReference>
<dbReference type="HOGENOM" id="CLU_013985_40_1_6"/>
<dbReference type="PANTHER" id="PTHR43792:SF8">
    <property type="entry name" value="[RIBOSOMAL PROTEIN US5]-ALANINE N-ACETYLTRANSFERASE"/>
    <property type="match status" value="1"/>
</dbReference>
<dbReference type="Gene3D" id="3.40.630.30">
    <property type="match status" value="1"/>
</dbReference>
<evidence type="ECO:0000259" key="4">
    <source>
        <dbReference type="PROSITE" id="PS51186"/>
    </source>
</evidence>
<keyword evidence="2 5" id="KW-0012">Acyltransferase</keyword>
<dbReference type="GO" id="GO:0008999">
    <property type="term" value="F:protein-N-terminal-alanine acetyltransferase activity"/>
    <property type="evidence" value="ECO:0007669"/>
    <property type="project" value="TreeGrafter"/>
</dbReference>
<dbReference type="Pfam" id="PF13302">
    <property type="entry name" value="Acetyltransf_3"/>
    <property type="match status" value="1"/>
</dbReference>
<organism evidence="5 6">
    <name type="scientific">Rahnella sp. (strain Y9602)</name>
    <dbReference type="NCBI Taxonomy" id="2703885"/>
    <lineage>
        <taxon>Bacteria</taxon>
        <taxon>Pseudomonadati</taxon>
        <taxon>Pseudomonadota</taxon>
        <taxon>Gammaproteobacteria</taxon>
        <taxon>Enterobacterales</taxon>
        <taxon>Yersiniaceae</taxon>
        <taxon>Rahnella</taxon>
    </lineage>
</organism>
<dbReference type="InterPro" id="IPR051531">
    <property type="entry name" value="N-acetyltransferase"/>
</dbReference>
<evidence type="ECO:0000256" key="1">
    <source>
        <dbReference type="ARBA" id="ARBA00022679"/>
    </source>
</evidence>
<dbReference type="InterPro" id="IPR000182">
    <property type="entry name" value="GNAT_dom"/>
</dbReference>
<feature type="domain" description="N-acetyltransferase" evidence="4">
    <location>
        <begin position="25"/>
        <end position="180"/>
    </location>
</feature>
<dbReference type="InterPro" id="IPR016181">
    <property type="entry name" value="Acyl_CoA_acyltransferase"/>
</dbReference>
<dbReference type="OrthoDB" id="9801669at2"/>
<evidence type="ECO:0000313" key="6">
    <source>
        <dbReference type="Proteomes" id="UP000007257"/>
    </source>
</evidence>
<evidence type="ECO:0000256" key="2">
    <source>
        <dbReference type="ARBA" id="ARBA00023315"/>
    </source>
</evidence>
<reference evidence="5 6" key="2">
    <citation type="journal article" date="2012" name="J. Bacteriol.">
        <title>Complete Genome Sequence of Rahnella sp. Strain Y9602, a Gammaproteobacterium Isolate from Metal- and Radionuclide-Contaminated Soil.</title>
        <authorList>
            <person name="Martinez R.J."/>
            <person name="Bruce D."/>
            <person name="Detter C."/>
            <person name="Goodwin L.A."/>
            <person name="Han J."/>
            <person name="Han C.S."/>
            <person name="Held B."/>
            <person name="Land M.L."/>
            <person name="Mikhailova N."/>
            <person name="Nolan M."/>
            <person name="Pennacchio L."/>
            <person name="Pitluck S."/>
            <person name="Tapia R."/>
            <person name="Woyke T."/>
            <person name="Sobecky P.A."/>
        </authorList>
    </citation>
    <scope>NUCLEOTIDE SEQUENCE [LARGE SCALE GENOMIC DNA]</scope>
    <source>
        <strain evidence="5 6">Y9602</strain>
    </source>
</reference>
<dbReference type="RefSeq" id="WP_013574126.1">
    <property type="nucleotide sequence ID" value="NC_015061.1"/>
</dbReference>
<reference evidence="6" key="1">
    <citation type="submission" date="2011-01" db="EMBL/GenBank/DDBJ databases">
        <title>Complete sequence of chromosome of Rahnella sp. Y9602.</title>
        <authorList>
            <consortium name="US DOE Joint Genome Institute"/>
            <person name="Lucas S."/>
            <person name="Copeland A."/>
            <person name="Lapidus A."/>
            <person name="Cheng J.-F."/>
            <person name="Goodwin L."/>
            <person name="Pitluck S."/>
            <person name="Lu M."/>
            <person name="Detter J.C."/>
            <person name="Han C."/>
            <person name="Tapia R."/>
            <person name="Land M."/>
            <person name="Hauser L."/>
            <person name="Kyrpides N."/>
            <person name="Ivanova N."/>
            <person name="Ovchinnikova G."/>
            <person name="Pagani I."/>
            <person name="Sobecky P.A."/>
            <person name="Martinez R.J."/>
            <person name="Woyke T."/>
        </authorList>
    </citation>
    <scope>NUCLEOTIDE SEQUENCE [LARGE SCALE GENOMIC DNA]</scope>
    <source>
        <strain evidence="6">Y9602</strain>
    </source>
</reference>
<evidence type="ECO:0000313" key="5">
    <source>
        <dbReference type="EMBL" id="ADW72421.1"/>
    </source>
</evidence>
<sequence length="184" mass="20549">MELAVTNADFYLKILGPEDTAVAHAYFRDNAAHLAPWEPLRPANFYAPETLRVRLSNAFDEAACGTAFQFGIISRETGDMLGACNFTGIARGPFQACHLGYSVAENQQGKGLMHRSLTTAIDYLFREQGLHRIMASYIPDNHKSERVLLRLGFEREGYAKSYLKIAGCWQDHVLTSLINPHDNA</sequence>
<evidence type="ECO:0000256" key="3">
    <source>
        <dbReference type="ARBA" id="ARBA00038502"/>
    </source>
</evidence>
<comment type="similarity">
    <text evidence="3">Belongs to the acetyltransferase family. RimJ subfamily.</text>
</comment>
<accession>A0A0H3F5D7</accession>
<dbReference type="PROSITE" id="PS51186">
    <property type="entry name" value="GNAT"/>
    <property type="match status" value="1"/>
</dbReference>
<dbReference type="eggNOG" id="COG1670">
    <property type="taxonomic scope" value="Bacteria"/>
</dbReference>
<gene>
    <name evidence="5" type="ordered locus">Rahaq_0794</name>
</gene>
<name>A0A0H3F5D7_RAHSY</name>
<protein>
    <submittedName>
        <fullName evidence="5">Ribosomal-protein-alanine N-acetyltransferase</fullName>
        <ecNumber evidence="5">2.3.1.128</ecNumber>
    </submittedName>
</protein>
<dbReference type="GO" id="GO:0005737">
    <property type="term" value="C:cytoplasm"/>
    <property type="evidence" value="ECO:0007669"/>
    <property type="project" value="TreeGrafter"/>
</dbReference>
<dbReference type="PANTHER" id="PTHR43792">
    <property type="entry name" value="GNAT FAMILY, PUTATIVE (AFU_ORTHOLOGUE AFUA_3G00765)-RELATED-RELATED"/>
    <property type="match status" value="1"/>
</dbReference>
<proteinExistence type="inferred from homology"/>